<evidence type="ECO:0000256" key="4">
    <source>
        <dbReference type="PROSITE-ProRule" id="PRU01248"/>
    </source>
</evidence>
<dbReference type="PANTHER" id="PTHR30349:SF41">
    <property type="entry name" value="INTEGRASE_RECOMBINASE PROTEIN MJ0367-RELATED"/>
    <property type="match status" value="1"/>
</dbReference>
<comment type="caution">
    <text evidence="7">The sequence shown here is derived from an EMBL/GenBank/DDBJ whole genome shotgun (WGS) entry which is preliminary data.</text>
</comment>
<evidence type="ECO:0000256" key="3">
    <source>
        <dbReference type="ARBA" id="ARBA00023172"/>
    </source>
</evidence>
<accession>A0ABW6SFC2</accession>
<dbReference type="InterPro" id="IPR013762">
    <property type="entry name" value="Integrase-like_cat_sf"/>
</dbReference>
<dbReference type="InterPro" id="IPR050090">
    <property type="entry name" value="Tyrosine_recombinase_XerCD"/>
</dbReference>
<comment type="similarity">
    <text evidence="1">Belongs to the 'phage' integrase family.</text>
</comment>
<dbReference type="InterPro" id="IPR044068">
    <property type="entry name" value="CB"/>
</dbReference>
<evidence type="ECO:0000259" key="6">
    <source>
        <dbReference type="PROSITE" id="PS51900"/>
    </source>
</evidence>
<evidence type="ECO:0000256" key="2">
    <source>
        <dbReference type="ARBA" id="ARBA00023125"/>
    </source>
</evidence>
<dbReference type="InterPro" id="IPR002104">
    <property type="entry name" value="Integrase_catalytic"/>
</dbReference>
<evidence type="ECO:0000313" key="8">
    <source>
        <dbReference type="Proteomes" id="UP001601992"/>
    </source>
</evidence>
<dbReference type="InterPro" id="IPR011010">
    <property type="entry name" value="DNA_brk_join_enz"/>
</dbReference>
<dbReference type="EMBL" id="JBIAQY010000035">
    <property type="protein sequence ID" value="MFF3575023.1"/>
    <property type="molecule type" value="Genomic_DNA"/>
</dbReference>
<feature type="domain" description="Tyr recombinase" evidence="5">
    <location>
        <begin position="232"/>
        <end position="432"/>
    </location>
</feature>
<organism evidence="7 8">
    <name type="scientific">Nocardia jiangxiensis</name>
    <dbReference type="NCBI Taxonomy" id="282685"/>
    <lineage>
        <taxon>Bacteria</taxon>
        <taxon>Bacillati</taxon>
        <taxon>Actinomycetota</taxon>
        <taxon>Actinomycetes</taxon>
        <taxon>Mycobacteriales</taxon>
        <taxon>Nocardiaceae</taxon>
        <taxon>Nocardia</taxon>
    </lineage>
</organism>
<evidence type="ECO:0000256" key="1">
    <source>
        <dbReference type="ARBA" id="ARBA00008857"/>
    </source>
</evidence>
<dbReference type="Gene3D" id="1.10.150.130">
    <property type="match status" value="1"/>
</dbReference>
<dbReference type="RefSeq" id="WP_387407048.1">
    <property type="nucleotide sequence ID" value="NZ_JBIAQY010000035.1"/>
</dbReference>
<keyword evidence="3" id="KW-0233">DNA recombination</keyword>
<dbReference type="Pfam" id="PF00589">
    <property type="entry name" value="Phage_integrase"/>
    <property type="match status" value="1"/>
</dbReference>
<evidence type="ECO:0000259" key="5">
    <source>
        <dbReference type="PROSITE" id="PS51898"/>
    </source>
</evidence>
<dbReference type="SUPFAM" id="SSF56349">
    <property type="entry name" value="DNA breaking-rejoining enzymes"/>
    <property type="match status" value="1"/>
</dbReference>
<gene>
    <name evidence="7" type="ORF">ACFYXQ_45530</name>
</gene>
<keyword evidence="2 4" id="KW-0238">DNA-binding</keyword>
<protein>
    <submittedName>
        <fullName evidence="7">Tyrosine-type recombinase/integrase</fullName>
    </submittedName>
</protein>
<dbReference type="Proteomes" id="UP001601992">
    <property type="component" value="Unassembled WGS sequence"/>
</dbReference>
<name>A0ABW6SFC2_9NOCA</name>
<proteinExistence type="inferred from homology"/>
<dbReference type="PANTHER" id="PTHR30349">
    <property type="entry name" value="PHAGE INTEGRASE-RELATED"/>
    <property type="match status" value="1"/>
</dbReference>
<sequence>MTRGRPARPIGVPGKPMLTELSPGHWAARLLVRDASGRRRDIKRVSPVKLDARGRKIPDRNGSRALDAVMAAVSAVRVDLGGELSESTTVRQLWHLYRKHLEEQGRASSTLDRYDDVAELFNTAFGERRLLEVTTSSVEAFLTDLGAAKGPGTMRTGRNVLSGMFRYAVRKDALPVNPVRESQLAKNIEAKGRTGGARDITVDELRVILAAVRTSQLPCPRKLSKAERTRGQPVKSYTPPTVADYCESADLADWVTLLAATGLRRSQILGLLWSDIDLEEGTLRTSGKVVRVKGEGLVRVEKDDDPKNRKGVIALPDFAVEMLKGRKAALAARRLKSPPDPEVKVLNLVFPSGVWTLRDPQNVGHEWQRVRDALGIQDDVTAHSFRGAVATILDDAGLSARVTADVLMHVDPAMTQRRYMARGRAHRAAADALERAVSGES</sequence>
<reference evidence="7 8" key="1">
    <citation type="submission" date="2024-10" db="EMBL/GenBank/DDBJ databases">
        <title>The Natural Products Discovery Center: Release of the First 8490 Sequenced Strains for Exploring Actinobacteria Biosynthetic Diversity.</title>
        <authorList>
            <person name="Kalkreuter E."/>
            <person name="Kautsar S.A."/>
            <person name="Yang D."/>
            <person name="Bader C.D."/>
            <person name="Teijaro C.N."/>
            <person name="Fluegel L."/>
            <person name="Davis C.M."/>
            <person name="Simpson J.R."/>
            <person name="Lauterbach L."/>
            <person name="Steele A.D."/>
            <person name="Gui C."/>
            <person name="Meng S."/>
            <person name="Li G."/>
            <person name="Viehrig K."/>
            <person name="Ye F."/>
            <person name="Su P."/>
            <person name="Kiefer A.F."/>
            <person name="Nichols A."/>
            <person name="Cepeda A.J."/>
            <person name="Yan W."/>
            <person name="Fan B."/>
            <person name="Jiang Y."/>
            <person name="Adhikari A."/>
            <person name="Zheng C.-J."/>
            <person name="Schuster L."/>
            <person name="Cowan T.M."/>
            <person name="Smanski M.J."/>
            <person name="Chevrette M.G."/>
            <person name="De Carvalho L.P.S."/>
            <person name="Shen B."/>
        </authorList>
    </citation>
    <scope>NUCLEOTIDE SEQUENCE [LARGE SCALE GENOMIC DNA]</scope>
    <source>
        <strain evidence="7 8">NPDC002593</strain>
    </source>
</reference>
<feature type="domain" description="Core-binding (CB)" evidence="6">
    <location>
        <begin position="85"/>
        <end position="169"/>
    </location>
</feature>
<dbReference type="InterPro" id="IPR010998">
    <property type="entry name" value="Integrase_recombinase_N"/>
</dbReference>
<dbReference type="Gene3D" id="1.10.443.10">
    <property type="entry name" value="Intergrase catalytic core"/>
    <property type="match status" value="1"/>
</dbReference>
<evidence type="ECO:0000313" key="7">
    <source>
        <dbReference type="EMBL" id="MFF3575023.1"/>
    </source>
</evidence>
<dbReference type="PROSITE" id="PS51898">
    <property type="entry name" value="TYR_RECOMBINASE"/>
    <property type="match status" value="1"/>
</dbReference>
<keyword evidence="8" id="KW-1185">Reference proteome</keyword>
<dbReference type="PROSITE" id="PS51900">
    <property type="entry name" value="CB"/>
    <property type="match status" value="1"/>
</dbReference>